<gene>
    <name evidence="2" type="ORF">DENOEST_2964</name>
</gene>
<dbReference type="Pfam" id="PF13452">
    <property type="entry name" value="FAS1_DH_region"/>
    <property type="match status" value="1"/>
</dbReference>
<proteinExistence type="predicted"/>
<dbReference type="SUPFAM" id="SSF54637">
    <property type="entry name" value="Thioesterase/thiol ester dehydrase-isomerase"/>
    <property type="match status" value="1"/>
</dbReference>
<keyword evidence="3" id="KW-1185">Reference proteome</keyword>
<feature type="domain" description="FAS1-like dehydratase" evidence="1">
    <location>
        <begin position="20"/>
        <end position="158"/>
    </location>
</feature>
<protein>
    <recommendedName>
        <fullName evidence="1">FAS1-like dehydratase domain-containing protein</fullName>
    </recommendedName>
</protein>
<dbReference type="InterPro" id="IPR039569">
    <property type="entry name" value="FAS1-like_DH_region"/>
</dbReference>
<dbReference type="KEGG" id="doe:DENOEST_2964"/>
<evidence type="ECO:0000259" key="1">
    <source>
        <dbReference type="Pfam" id="PF13452"/>
    </source>
</evidence>
<dbReference type="AlphaFoldDB" id="A0A6S6XYK5"/>
<dbReference type="OrthoDB" id="4350329at2"/>
<accession>A0A6S6XYK5</accession>
<name>A0A6S6XYK5_9PROT</name>
<dbReference type="InterPro" id="IPR029069">
    <property type="entry name" value="HotDog_dom_sf"/>
</dbReference>
<sequence length="173" mass="19395">MAEIMDIPDQVSALIGEIQYKEQSTFPIEMGYVYTSCASVQNGNPLYWNPAVAEELAGGPITPPTMLSVWFRPHYWRPGATGEQLALQTHFDLKRLLDLPEAIIAGSETAFGEPVRPGDVLTTYQVVRSISEPKTTKVGHGRFWVIDVTITNQRGEWVGTDTYDCFGYRRPQQ</sequence>
<dbReference type="EMBL" id="LR778301">
    <property type="protein sequence ID" value="CAB1370118.1"/>
    <property type="molecule type" value="Genomic_DNA"/>
</dbReference>
<evidence type="ECO:0000313" key="2">
    <source>
        <dbReference type="EMBL" id="CAB1370118.1"/>
    </source>
</evidence>
<dbReference type="Gene3D" id="3.10.129.10">
    <property type="entry name" value="Hotdog Thioesterase"/>
    <property type="match status" value="1"/>
</dbReference>
<evidence type="ECO:0000313" key="3">
    <source>
        <dbReference type="Proteomes" id="UP000515733"/>
    </source>
</evidence>
<reference evidence="2 3" key="1">
    <citation type="submission" date="2020-03" db="EMBL/GenBank/DDBJ databases">
        <authorList>
            <consortium name="Genoscope - CEA"/>
            <person name="William W."/>
        </authorList>
    </citation>
    <scope>NUCLEOTIDE SEQUENCE [LARGE SCALE GENOMIC DNA]</scope>
    <source>
        <strain evidence="3">DSM 16959</strain>
    </source>
</reference>
<dbReference type="Proteomes" id="UP000515733">
    <property type="component" value="Chromosome"/>
</dbReference>
<dbReference type="RefSeq" id="WP_145770660.1">
    <property type="nucleotide sequence ID" value="NZ_NCXS01000008.1"/>
</dbReference>
<organism evidence="2 3">
    <name type="scientific">Denitratisoma oestradiolicum</name>
    <dbReference type="NCBI Taxonomy" id="311182"/>
    <lineage>
        <taxon>Bacteria</taxon>
        <taxon>Pseudomonadati</taxon>
        <taxon>Pseudomonadota</taxon>
        <taxon>Betaproteobacteria</taxon>
        <taxon>Nitrosomonadales</taxon>
        <taxon>Sterolibacteriaceae</taxon>
        <taxon>Denitratisoma</taxon>
    </lineage>
</organism>